<dbReference type="EMBL" id="JAEPRD010000201">
    <property type="protein sequence ID" value="KAG2194272.1"/>
    <property type="molecule type" value="Genomic_DNA"/>
</dbReference>
<dbReference type="PANTHER" id="PTHR46599">
    <property type="entry name" value="PIGGYBAC TRANSPOSABLE ELEMENT-DERIVED PROTEIN 4"/>
    <property type="match status" value="1"/>
</dbReference>
<name>A0A8H7UU84_9FUNG</name>
<dbReference type="Pfam" id="PF13843">
    <property type="entry name" value="DDE_Tnp_1_7"/>
    <property type="match status" value="1"/>
</dbReference>
<comment type="caution">
    <text evidence="3">The sequence shown here is derived from an EMBL/GenBank/DDBJ whole genome shotgun (WGS) entry which is preliminary data.</text>
</comment>
<evidence type="ECO:0000313" key="3">
    <source>
        <dbReference type="EMBL" id="KAG2194272.1"/>
    </source>
</evidence>
<dbReference type="AlphaFoldDB" id="A0A8H7UU84"/>
<proteinExistence type="predicted"/>
<evidence type="ECO:0000259" key="2">
    <source>
        <dbReference type="Pfam" id="PF13843"/>
    </source>
</evidence>
<sequence length="651" mass="73844">MPLANSNLAVNVLVSVHKRFINNQEVKDLLCNKYDWNTPLLSFKGKTIACSSVNGAVLYDIVLDEVPGITLTLKQGCLKYLGPIETSSPTRDGPLEDPAALVATEEDSEDEIQEEEETEDEDGEDLSEGWTPGEVAIDSRLCDDSYQQQNARLSLANPGSASPLDYFLFFLPLNYFHQIIANINTNARDLTNNLWSDLTFNEYLMWIALLTVMTVLKHSDRKAYWKQGSSHFMMNIDFSQYMSYKRFNDIMRMHVFEVYSVEKQKVDPLYQIRSAIEAFNDHMATCVTPGKYLVVDESMNQWLGAGMPNLKNVPRKPHPIGQEFKTLADHHTYCILRMDTVSDPKVKEFDDEPGMKKLTATMKRLVKPWFGSGRTVIADSWFGSPAMTTMLSDLGLYSIMQVAKRRYWPRGMPTTDIVETVGEERGSHYTMRKVSSSGKLFVCAYRDQKVKAFVSSCSTTRLTSERTFLGSGGSLVAIKRPEVVDEYETHKSAVDAANNLRDNMISYHDIISTERWEMRFLGFFLGICEANAFSSFRVFGNGGSTSHSTFKDTLAWTLLKHCKELVHGTEPNLDDQRVLRSDTSHLYVSMRGMNGKKRMRLGCKNCQILGARRTRVEKSCSCDPTTPMCKTCYNDHLRTTWVTQTHLNNSL</sequence>
<feature type="region of interest" description="Disordered" evidence="1">
    <location>
        <begin position="102"/>
        <end position="130"/>
    </location>
</feature>
<protein>
    <recommendedName>
        <fullName evidence="2">PiggyBac transposable element-derived protein domain-containing protein</fullName>
    </recommendedName>
</protein>
<organism evidence="3 4">
    <name type="scientific">Mucor saturninus</name>
    <dbReference type="NCBI Taxonomy" id="64648"/>
    <lineage>
        <taxon>Eukaryota</taxon>
        <taxon>Fungi</taxon>
        <taxon>Fungi incertae sedis</taxon>
        <taxon>Mucoromycota</taxon>
        <taxon>Mucoromycotina</taxon>
        <taxon>Mucoromycetes</taxon>
        <taxon>Mucorales</taxon>
        <taxon>Mucorineae</taxon>
        <taxon>Mucoraceae</taxon>
        <taxon>Mucor</taxon>
    </lineage>
</organism>
<evidence type="ECO:0000313" key="4">
    <source>
        <dbReference type="Proteomes" id="UP000603453"/>
    </source>
</evidence>
<dbReference type="Proteomes" id="UP000603453">
    <property type="component" value="Unassembled WGS sequence"/>
</dbReference>
<evidence type="ECO:0000256" key="1">
    <source>
        <dbReference type="SAM" id="MobiDB-lite"/>
    </source>
</evidence>
<dbReference type="InterPro" id="IPR029526">
    <property type="entry name" value="PGBD"/>
</dbReference>
<dbReference type="OrthoDB" id="2409026at2759"/>
<gene>
    <name evidence="3" type="ORF">INT47_009682</name>
</gene>
<feature type="compositionally biased region" description="Acidic residues" evidence="1">
    <location>
        <begin position="104"/>
        <end position="127"/>
    </location>
</feature>
<accession>A0A8H7UU84</accession>
<reference evidence="3" key="1">
    <citation type="submission" date="2020-12" db="EMBL/GenBank/DDBJ databases">
        <title>Metabolic potential, ecology and presence of endohyphal bacteria is reflected in genomic diversity of Mucoromycotina.</title>
        <authorList>
            <person name="Muszewska A."/>
            <person name="Okrasinska A."/>
            <person name="Steczkiewicz K."/>
            <person name="Drgas O."/>
            <person name="Orlowska M."/>
            <person name="Perlinska-Lenart U."/>
            <person name="Aleksandrzak-Piekarczyk T."/>
            <person name="Szatraj K."/>
            <person name="Zielenkiewicz U."/>
            <person name="Pilsyk S."/>
            <person name="Malc E."/>
            <person name="Mieczkowski P."/>
            <person name="Kruszewska J.S."/>
            <person name="Biernat P."/>
            <person name="Pawlowska J."/>
        </authorList>
    </citation>
    <scope>NUCLEOTIDE SEQUENCE</scope>
    <source>
        <strain evidence="3">WA0000017839</strain>
    </source>
</reference>
<dbReference type="PANTHER" id="PTHR46599:SF3">
    <property type="entry name" value="PIGGYBAC TRANSPOSABLE ELEMENT-DERIVED PROTEIN 4"/>
    <property type="match status" value="1"/>
</dbReference>
<keyword evidence="4" id="KW-1185">Reference proteome</keyword>
<feature type="domain" description="PiggyBac transposable element-derived protein" evidence="2">
    <location>
        <begin position="162"/>
        <end position="533"/>
    </location>
</feature>